<evidence type="ECO:0000313" key="3">
    <source>
        <dbReference type="Proteomes" id="UP000602076"/>
    </source>
</evidence>
<reference evidence="2" key="1">
    <citation type="submission" date="2020-09" db="EMBL/GenBank/DDBJ databases">
        <title>Bacillus faecalis sp. nov., a moderately halophilic bacterium isolated from cow faeces.</title>
        <authorList>
            <person name="Jiang L."/>
            <person name="Lee J."/>
        </authorList>
    </citation>
    <scope>NUCLEOTIDE SEQUENCE</scope>
    <source>
        <strain evidence="2">AGMB 02131</strain>
    </source>
</reference>
<organism evidence="2 3">
    <name type="scientific">Peribacillus faecalis</name>
    <dbReference type="NCBI Taxonomy" id="2772559"/>
    <lineage>
        <taxon>Bacteria</taxon>
        <taxon>Bacillati</taxon>
        <taxon>Bacillota</taxon>
        <taxon>Bacilli</taxon>
        <taxon>Bacillales</taxon>
        <taxon>Bacillaceae</taxon>
        <taxon>Peribacillus</taxon>
    </lineage>
</organism>
<dbReference type="RefSeq" id="WP_190999220.1">
    <property type="nucleotide sequence ID" value="NZ_JACXSI010000041.1"/>
</dbReference>
<protein>
    <recommendedName>
        <fullName evidence="1">DUF8096 domain-containing protein</fullName>
    </recommendedName>
</protein>
<comment type="caution">
    <text evidence="2">The sequence shown here is derived from an EMBL/GenBank/DDBJ whole genome shotgun (WGS) entry which is preliminary data.</text>
</comment>
<evidence type="ECO:0000259" key="1">
    <source>
        <dbReference type="Pfam" id="PF26372"/>
    </source>
</evidence>
<dbReference type="AlphaFoldDB" id="A0A927CZU1"/>
<dbReference type="Proteomes" id="UP000602076">
    <property type="component" value="Unassembled WGS sequence"/>
</dbReference>
<dbReference type="EMBL" id="JACXSI010000041">
    <property type="protein sequence ID" value="MBD3109677.1"/>
    <property type="molecule type" value="Genomic_DNA"/>
</dbReference>
<name>A0A927CZU1_9BACI</name>
<evidence type="ECO:0000313" key="2">
    <source>
        <dbReference type="EMBL" id="MBD3109677.1"/>
    </source>
</evidence>
<sequence length="75" mass="8694">MSNDIQNQVINTANEHKKPEDYYGTFDTTILYEYKDQPDIRSGRCDNCGNAKFKSSAKNYVYIRECVNCGMKKNI</sequence>
<dbReference type="Pfam" id="PF26372">
    <property type="entry name" value="DUF8096"/>
    <property type="match status" value="1"/>
</dbReference>
<accession>A0A927CZU1</accession>
<dbReference type="InterPro" id="IPR058409">
    <property type="entry name" value="DUF8096"/>
</dbReference>
<gene>
    <name evidence="2" type="ORF">IEO70_15120</name>
</gene>
<feature type="domain" description="DUF8096" evidence="1">
    <location>
        <begin position="31"/>
        <end position="73"/>
    </location>
</feature>
<proteinExistence type="predicted"/>
<keyword evidence="3" id="KW-1185">Reference proteome</keyword>